<organism evidence="8 9">
    <name type="scientific">Monascus purpureus</name>
    <name type="common">Red mold</name>
    <name type="synonym">Monascus anka</name>
    <dbReference type="NCBI Taxonomy" id="5098"/>
    <lineage>
        <taxon>Eukaryota</taxon>
        <taxon>Fungi</taxon>
        <taxon>Dikarya</taxon>
        <taxon>Ascomycota</taxon>
        <taxon>Pezizomycotina</taxon>
        <taxon>Eurotiomycetes</taxon>
        <taxon>Eurotiomycetidae</taxon>
        <taxon>Eurotiales</taxon>
        <taxon>Aspergillaceae</taxon>
        <taxon>Monascus</taxon>
    </lineage>
</organism>
<feature type="compositionally biased region" description="Basic and acidic residues" evidence="6">
    <location>
        <begin position="223"/>
        <end position="267"/>
    </location>
</feature>
<evidence type="ECO:0000256" key="5">
    <source>
        <dbReference type="PROSITE-ProRule" id="PRU00176"/>
    </source>
</evidence>
<dbReference type="InterPro" id="IPR039722">
    <property type="entry name" value="Upf3"/>
</dbReference>
<comment type="subcellular location">
    <subcellularLocation>
        <location evidence="1">Nucleus</location>
    </subcellularLocation>
</comment>
<dbReference type="GO" id="GO:0045727">
    <property type="term" value="P:positive regulation of translation"/>
    <property type="evidence" value="ECO:0007669"/>
    <property type="project" value="TreeGrafter"/>
</dbReference>
<evidence type="ECO:0000256" key="3">
    <source>
        <dbReference type="ARBA" id="ARBA00023161"/>
    </source>
</evidence>
<gene>
    <name evidence="8" type="ORF">MPDQ_006726</name>
</gene>
<evidence type="ECO:0000256" key="1">
    <source>
        <dbReference type="ARBA" id="ARBA00004123"/>
    </source>
</evidence>
<feature type="compositionally biased region" description="Low complexity" evidence="6">
    <location>
        <begin position="523"/>
        <end position="532"/>
    </location>
</feature>
<feature type="compositionally biased region" description="Basic and acidic residues" evidence="6">
    <location>
        <begin position="342"/>
        <end position="351"/>
    </location>
</feature>
<feature type="region of interest" description="Disordered" evidence="6">
    <location>
        <begin position="508"/>
        <end position="576"/>
    </location>
</feature>
<dbReference type="CDD" id="cd00590">
    <property type="entry name" value="RRM_SF"/>
    <property type="match status" value="1"/>
</dbReference>
<dbReference type="InterPro" id="IPR012677">
    <property type="entry name" value="Nucleotide-bd_a/b_plait_sf"/>
</dbReference>
<dbReference type="Pfam" id="PF03467">
    <property type="entry name" value="Smg4_UPF3"/>
    <property type="match status" value="1"/>
</dbReference>
<dbReference type="PANTHER" id="PTHR13112:SF0">
    <property type="entry name" value="FI21285P1"/>
    <property type="match status" value="1"/>
</dbReference>
<evidence type="ECO:0000313" key="9">
    <source>
        <dbReference type="Proteomes" id="UP000319663"/>
    </source>
</evidence>
<feature type="compositionally biased region" description="Gly residues" evidence="6">
    <location>
        <begin position="552"/>
        <end position="576"/>
    </location>
</feature>
<feature type="domain" description="RRM" evidence="7">
    <location>
        <begin position="432"/>
        <end position="512"/>
    </location>
</feature>
<dbReference type="InterPro" id="IPR005120">
    <property type="entry name" value="UPF3_dom"/>
</dbReference>
<dbReference type="GO" id="GO:0003729">
    <property type="term" value="F:mRNA binding"/>
    <property type="evidence" value="ECO:0007669"/>
    <property type="project" value="TreeGrafter"/>
</dbReference>
<dbReference type="Pfam" id="PF00076">
    <property type="entry name" value="RRM_1"/>
    <property type="match status" value="1"/>
</dbReference>
<dbReference type="FunFam" id="3.30.70.330:FF:000797">
    <property type="entry name" value="Nonsense-mediated mRNA decay protein Upf3, putative"/>
    <property type="match status" value="1"/>
</dbReference>
<feature type="compositionally biased region" description="Basic and acidic residues" evidence="6">
    <location>
        <begin position="508"/>
        <end position="518"/>
    </location>
</feature>
<proteinExistence type="inferred from homology"/>
<dbReference type="FunFam" id="3.30.70.330:FF:000637">
    <property type="entry name" value="Nonsense-mediated mRNA decay protein Upf3, putative"/>
    <property type="match status" value="1"/>
</dbReference>
<sequence>MTQVQPAKSTGGVLQIPVAATQKNASTAPKKAPKPAAPRLKLLVRRLPPGLTESEFETALGVDWKVGAGKVDWFQYKPGKISKDPAKPSRPSRAYIHVVSSDYIAPLSEKVQRTPFVDVRNTVNDPVLLGPPSLEFAPFAKISGSRVRKDARQGTIDQDPDFIAFLESLTQPIAKPTTVETTADEGEEKQETVTVTPLVQYIKEKKASKAKESAASSKSGKHSKAEKEGKPEKVQTKKLLQRADKEASTAPPTEKKTKADKATKEAVKAANKQAANVSARSSSKAAATTSQSAVKDATQSAEPERKRERGNISVAAKILQRDLGLAVGGGRRRGTKGSPTDADAKVERPSREMSTASESTKRETPPTKASKRSTAAANTKTKGNATPQPAAAVSTEARATPPVPAQTPAPPKQSKSARGKQPAAASTSPTATQAFLKHANPSQGVTEKLLETSFTPFGKILKVEIDRKKGFGYIDFAEPEGLQKAIAASPVSVAQSQVVVLERKINAGAERARGKGRSESQSANNNGNNARGGKTGGGEAAAGGKTSASRGPRGGRGAKNKGSGGSKGGNTENGGS</sequence>
<feature type="compositionally biased region" description="Low complexity" evidence="6">
    <location>
        <begin position="268"/>
        <end position="295"/>
    </location>
</feature>
<dbReference type="InterPro" id="IPR035979">
    <property type="entry name" value="RBD_domain_sf"/>
</dbReference>
<evidence type="ECO:0000313" key="8">
    <source>
        <dbReference type="EMBL" id="TQB72593.1"/>
    </source>
</evidence>
<feature type="compositionally biased region" description="Pro residues" evidence="6">
    <location>
        <begin position="401"/>
        <end position="411"/>
    </location>
</feature>
<dbReference type="STRING" id="5098.A0A507QVZ0"/>
<dbReference type="PANTHER" id="PTHR13112">
    <property type="entry name" value="UPF3 REGULATOR OF NONSENSE TRANSCRIPTS-LIKE PROTEIN"/>
    <property type="match status" value="1"/>
</dbReference>
<feature type="region of interest" description="Disordered" evidence="6">
    <location>
        <begin position="205"/>
        <end position="447"/>
    </location>
</feature>
<dbReference type="GO" id="GO:0000184">
    <property type="term" value="P:nuclear-transcribed mRNA catabolic process, nonsense-mediated decay"/>
    <property type="evidence" value="ECO:0007669"/>
    <property type="project" value="UniProtKB-KW"/>
</dbReference>
<dbReference type="InterPro" id="IPR000504">
    <property type="entry name" value="RRM_dom"/>
</dbReference>
<keyword evidence="4" id="KW-0539">Nucleus</keyword>
<keyword evidence="3" id="KW-0866">Nonsense-mediated mRNA decay</keyword>
<dbReference type="SMART" id="SM00360">
    <property type="entry name" value="RRM"/>
    <property type="match status" value="1"/>
</dbReference>
<dbReference type="GO" id="GO:0005737">
    <property type="term" value="C:cytoplasm"/>
    <property type="evidence" value="ECO:0007669"/>
    <property type="project" value="TreeGrafter"/>
</dbReference>
<feature type="compositionally biased region" description="Low complexity" evidence="6">
    <location>
        <begin position="374"/>
        <end position="386"/>
    </location>
</feature>
<feature type="region of interest" description="Disordered" evidence="6">
    <location>
        <begin position="176"/>
        <end position="195"/>
    </location>
</feature>
<protein>
    <recommendedName>
        <fullName evidence="7">RRM domain-containing protein</fullName>
    </recommendedName>
</protein>
<comment type="similarity">
    <text evidence="2">Belongs to the RENT3 family.</text>
</comment>
<evidence type="ECO:0000259" key="7">
    <source>
        <dbReference type="PROSITE" id="PS50102"/>
    </source>
</evidence>
<feature type="region of interest" description="Disordered" evidence="6">
    <location>
        <begin position="1"/>
        <end position="37"/>
    </location>
</feature>
<dbReference type="Proteomes" id="UP000319663">
    <property type="component" value="Unassembled WGS sequence"/>
</dbReference>
<dbReference type="AlphaFoldDB" id="A0A507QVZ0"/>
<dbReference type="PROSITE" id="PS50102">
    <property type="entry name" value="RRM"/>
    <property type="match status" value="1"/>
</dbReference>
<dbReference type="EMBL" id="VIFY01000061">
    <property type="protein sequence ID" value="TQB72593.1"/>
    <property type="molecule type" value="Genomic_DNA"/>
</dbReference>
<dbReference type="SUPFAM" id="SSF54928">
    <property type="entry name" value="RNA-binding domain, RBD"/>
    <property type="match status" value="2"/>
</dbReference>
<comment type="caution">
    <text evidence="8">The sequence shown here is derived from an EMBL/GenBank/DDBJ whole genome shotgun (WGS) entry which is preliminary data.</text>
</comment>
<reference evidence="8 9" key="1">
    <citation type="submission" date="2019-06" db="EMBL/GenBank/DDBJ databases">
        <title>Wine fermentation using esterase from Monascus purpureus.</title>
        <authorList>
            <person name="Geng C."/>
            <person name="Zhang Y."/>
        </authorList>
    </citation>
    <scope>NUCLEOTIDE SEQUENCE [LARGE SCALE GENOMIC DNA]</scope>
    <source>
        <strain evidence="8">HQ1</strain>
    </source>
</reference>
<dbReference type="Gene3D" id="3.30.70.330">
    <property type="match status" value="2"/>
</dbReference>
<accession>A0A507QVZ0</accession>
<name>A0A507QVZ0_MONPU</name>
<evidence type="ECO:0000256" key="4">
    <source>
        <dbReference type="ARBA" id="ARBA00023242"/>
    </source>
</evidence>
<dbReference type="CDD" id="cd12455">
    <property type="entry name" value="RRM_like_Smg4_UPF3"/>
    <property type="match status" value="1"/>
</dbReference>
<feature type="compositionally biased region" description="Low complexity" evidence="6">
    <location>
        <begin position="421"/>
        <end position="434"/>
    </location>
</feature>
<dbReference type="OrthoDB" id="18087at2759"/>
<keyword evidence="5" id="KW-0694">RNA-binding</keyword>
<evidence type="ECO:0000256" key="6">
    <source>
        <dbReference type="SAM" id="MobiDB-lite"/>
    </source>
</evidence>
<evidence type="ECO:0000256" key="2">
    <source>
        <dbReference type="ARBA" id="ARBA00005991"/>
    </source>
</evidence>
<keyword evidence="9" id="KW-1185">Reference proteome</keyword>
<dbReference type="GO" id="GO:0005730">
    <property type="term" value="C:nucleolus"/>
    <property type="evidence" value="ECO:0007669"/>
    <property type="project" value="TreeGrafter"/>
</dbReference>